<reference evidence="1 2" key="1">
    <citation type="journal article" date="2024" name="G3 (Bethesda)">
        <title>Genome assembly of Hibiscus sabdariffa L. provides insights into metabolisms of medicinal natural products.</title>
        <authorList>
            <person name="Kim T."/>
        </authorList>
    </citation>
    <scope>NUCLEOTIDE SEQUENCE [LARGE SCALE GENOMIC DNA]</scope>
    <source>
        <strain evidence="1">TK-2024</strain>
        <tissue evidence="1">Old leaves</tissue>
    </source>
</reference>
<dbReference type="Proteomes" id="UP001472677">
    <property type="component" value="Unassembled WGS sequence"/>
</dbReference>
<organism evidence="1 2">
    <name type="scientific">Hibiscus sabdariffa</name>
    <name type="common">roselle</name>
    <dbReference type="NCBI Taxonomy" id="183260"/>
    <lineage>
        <taxon>Eukaryota</taxon>
        <taxon>Viridiplantae</taxon>
        <taxon>Streptophyta</taxon>
        <taxon>Embryophyta</taxon>
        <taxon>Tracheophyta</taxon>
        <taxon>Spermatophyta</taxon>
        <taxon>Magnoliopsida</taxon>
        <taxon>eudicotyledons</taxon>
        <taxon>Gunneridae</taxon>
        <taxon>Pentapetalae</taxon>
        <taxon>rosids</taxon>
        <taxon>malvids</taxon>
        <taxon>Malvales</taxon>
        <taxon>Malvaceae</taxon>
        <taxon>Malvoideae</taxon>
        <taxon>Hibiscus</taxon>
    </lineage>
</organism>
<evidence type="ECO:0000313" key="1">
    <source>
        <dbReference type="EMBL" id="KAK8498297.1"/>
    </source>
</evidence>
<evidence type="ECO:0000313" key="2">
    <source>
        <dbReference type="Proteomes" id="UP001472677"/>
    </source>
</evidence>
<proteinExistence type="predicted"/>
<comment type="caution">
    <text evidence="1">The sequence shown here is derived from an EMBL/GenBank/DDBJ whole genome shotgun (WGS) entry which is preliminary data.</text>
</comment>
<name>A0ABR2AVT4_9ROSI</name>
<protein>
    <recommendedName>
        <fullName evidence="3">RNase H type-1 domain-containing protein</fullName>
    </recommendedName>
</protein>
<keyword evidence="2" id="KW-1185">Reference proteome</keyword>
<evidence type="ECO:0008006" key="3">
    <source>
        <dbReference type="Google" id="ProtNLM"/>
    </source>
</evidence>
<dbReference type="EMBL" id="JBBPBM010000271">
    <property type="protein sequence ID" value="KAK8498297.1"/>
    <property type="molecule type" value="Genomic_DNA"/>
</dbReference>
<accession>A0ABR2AVT4</accession>
<gene>
    <name evidence="1" type="ORF">V6N12_055817</name>
</gene>
<sequence length="68" mass="7763">MSSGFKWSIEHVERIANDTADKLAKSAQRSREVSRWLALQFLKWKGCVLTMRCGYARSTLLCEKVVDG</sequence>